<organism evidence="1 2">
    <name type="scientific">Nocardioides salarius</name>
    <dbReference type="NCBI Taxonomy" id="374513"/>
    <lineage>
        <taxon>Bacteria</taxon>
        <taxon>Bacillati</taxon>
        <taxon>Actinomycetota</taxon>
        <taxon>Actinomycetes</taxon>
        <taxon>Propionibacteriales</taxon>
        <taxon>Nocardioidaceae</taxon>
        <taxon>Nocardioides</taxon>
    </lineage>
</organism>
<dbReference type="EMBL" id="JAFBBZ010000001">
    <property type="protein sequence ID" value="MBM7507650.1"/>
    <property type="molecule type" value="Genomic_DNA"/>
</dbReference>
<proteinExistence type="predicted"/>
<dbReference type="InterPro" id="IPR009409">
    <property type="entry name" value="DUF1059"/>
</dbReference>
<keyword evidence="2" id="KW-1185">Reference proteome</keyword>
<evidence type="ECO:0000313" key="2">
    <source>
        <dbReference type="Proteomes" id="UP000732378"/>
    </source>
</evidence>
<dbReference type="Proteomes" id="UP000732378">
    <property type="component" value="Unassembled WGS sequence"/>
</dbReference>
<reference evidence="1 2" key="1">
    <citation type="submission" date="2021-01" db="EMBL/GenBank/DDBJ databases">
        <title>Sequencing the genomes of 1000 actinobacteria strains.</title>
        <authorList>
            <person name="Klenk H.-P."/>
        </authorList>
    </citation>
    <scope>NUCLEOTIDE SEQUENCE [LARGE SCALE GENOMIC DNA]</scope>
    <source>
        <strain evidence="1 2">DSM 18239</strain>
    </source>
</reference>
<comment type="caution">
    <text evidence="1">The sequence shown here is derived from an EMBL/GenBank/DDBJ whole genome shotgun (WGS) entry which is preliminary data.</text>
</comment>
<dbReference type="RefSeq" id="WP_193670697.1">
    <property type="nucleotide sequence ID" value="NZ_JACDTV010000017.1"/>
</dbReference>
<accession>A0ABS2M911</accession>
<protein>
    <submittedName>
        <fullName evidence="1">Small metal-binding protein</fullName>
    </submittedName>
</protein>
<sequence length="60" mass="6389">MKFSLACGDVMPGCTSRFTSTSREQLMAEVGAHARADHGVVDLDPQVVRTIDSKIVSVPA</sequence>
<gene>
    <name evidence="1" type="ORF">JOE61_001464</name>
</gene>
<evidence type="ECO:0000313" key="1">
    <source>
        <dbReference type="EMBL" id="MBM7507650.1"/>
    </source>
</evidence>
<dbReference type="Pfam" id="PF06348">
    <property type="entry name" value="DUF1059"/>
    <property type="match status" value="1"/>
</dbReference>
<name>A0ABS2M911_9ACTN</name>